<name>A0A143HGH3_9BACL</name>
<evidence type="ECO:0000313" key="2">
    <source>
        <dbReference type="Proteomes" id="UP000076021"/>
    </source>
</evidence>
<proteinExistence type="predicted"/>
<evidence type="ECO:0008006" key="3">
    <source>
        <dbReference type="Google" id="ProtNLM"/>
    </source>
</evidence>
<sequence>MLRDRGNIKWTAMMLPEHVQRLKNWQSELKQIKKPAYDEWTLQALEEEVLQAYYSKKEVIVEVWHDKTSRSFTGIIANLNSEKKKLLIQDQDAFSKNHWIDVDCIIHLEILA</sequence>
<dbReference type="KEGG" id="rst:ATY39_16435"/>
<dbReference type="OrthoDB" id="1644322at2"/>
<organism evidence="1 2">
    <name type="scientific">Rummeliibacillus stabekisii</name>
    <dbReference type="NCBI Taxonomy" id="241244"/>
    <lineage>
        <taxon>Bacteria</taxon>
        <taxon>Bacillati</taxon>
        <taxon>Bacillota</taxon>
        <taxon>Bacilli</taxon>
        <taxon>Bacillales</taxon>
        <taxon>Caryophanaceae</taxon>
        <taxon>Rummeliibacillus</taxon>
    </lineage>
</organism>
<dbReference type="InterPro" id="IPR014962">
    <property type="entry name" value="YolD"/>
</dbReference>
<evidence type="ECO:0000313" key="1">
    <source>
        <dbReference type="EMBL" id="AMX00824.1"/>
    </source>
</evidence>
<protein>
    <recommendedName>
        <fullName evidence="3">YolD-like family protein</fullName>
    </recommendedName>
</protein>
<dbReference type="STRING" id="241244.ATY39_16435"/>
<dbReference type="PANTHER" id="PTHR40051:SF1">
    <property type="entry name" value="YOLD-LIKE FAMILY PROTEIN"/>
    <property type="match status" value="1"/>
</dbReference>
<dbReference type="Pfam" id="PF08863">
    <property type="entry name" value="YolD"/>
    <property type="match status" value="1"/>
</dbReference>
<dbReference type="RefSeq" id="WP_066791610.1">
    <property type="nucleotide sequence ID" value="NZ_CP014806.1"/>
</dbReference>
<keyword evidence="2" id="KW-1185">Reference proteome</keyword>
<reference evidence="1 2" key="1">
    <citation type="journal article" date="2016" name="Genome Announc.">
        <title>Whole-Genome Sequence of Rummeliibacillus stabekisii Strain PP9 Isolated from Antarctic Soil.</title>
        <authorList>
            <person name="da Mota F.F."/>
            <person name="Vollu R.E."/>
            <person name="Jurelevicius D."/>
            <person name="Seldin L."/>
        </authorList>
    </citation>
    <scope>NUCLEOTIDE SEQUENCE [LARGE SCALE GENOMIC DNA]</scope>
    <source>
        <strain evidence="1 2">PP9</strain>
    </source>
</reference>
<accession>A0A143HGH3</accession>
<gene>
    <name evidence="1" type="ORF">ATY39_16435</name>
</gene>
<dbReference type="AlphaFoldDB" id="A0A143HGH3"/>
<reference evidence="2" key="2">
    <citation type="submission" date="2016-03" db="EMBL/GenBank/DDBJ databases">
        <authorList>
            <person name="Ploux O."/>
        </authorList>
    </citation>
    <scope>NUCLEOTIDE SEQUENCE [LARGE SCALE GENOMIC DNA]</scope>
    <source>
        <strain evidence="2">PP9</strain>
    </source>
</reference>
<dbReference type="EMBL" id="CP014806">
    <property type="protein sequence ID" value="AMX00824.1"/>
    <property type="molecule type" value="Genomic_DNA"/>
</dbReference>
<dbReference type="Proteomes" id="UP000076021">
    <property type="component" value="Chromosome"/>
</dbReference>
<dbReference type="PANTHER" id="PTHR40051">
    <property type="entry name" value="IG HYPOTHETICAL 15966"/>
    <property type="match status" value="1"/>
</dbReference>